<evidence type="ECO:0000313" key="1">
    <source>
        <dbReference type="EMBL" id="CAG6725087.1"/>
    </source>
</evidence>
<sequence>MLDWFLDLKPRKTREHSYINGYTTLQIDFTSKLRKFNLKLPTKITSHFKQVFCRKPKETMFIINSQKSCSYFLNKKIKITNFVGTQKTIGNFQKISHFYKKQKKCVKNFSRIIYLLVAGACD</sequence>
<proteinExistence type="predicted"/>
<dbReference type="EMBL" id="HBUF01293775">
    <property type="protein sequence ID" value="CAG6689746.1"/>
    <property type="molecule type" value="Transcribed_RNA"/>
</dbReference>
<protein>
    <submittedName>
        <fullName evidence="1">Uncharacterized protein</fullName>
    </submittedName>
</protein>
<dbReference type="EMBL" id="HBUF01368903">
    <property type="protein sequence ID" value="CAG6725087.1"/>
    <property type="molecule type" value="Transcribed_RNA"/>
</dbReference>
<dbReference type="AlphaFoldDB" id="A0A8D8YAE8"/>
<name>A0A8D8YAE8_9HEMI</name>
<accession>A0A8D8YAE8</accession>
<reference evidence="1" key="1">
    <citation type="submission" date="2021-05" db="EMBL/GenBank/DDBJ databases">
        <authorList>
            <person name="Alioto T."/>
            <person name="Alioto T."/>
            <person name="Gomez Garrido J."/>
        </authorList>
    </citation>
    <scope>NUCLEOTIDE SEQUENCE</scope>
</reference>
<organism evidence="1">
    <name type="scientific">Cacopsylla melanoneura</name>
    <dbReference type="NCBI Taxonomy" id="428564"/>
    <lineage>
        <taxon>Eukaryota</taxon>
        <taxon>Metazoa</taxon>
        <taxon>Ecdysozoa</taxon>
        <taxon>Arthropoda</taxon>
        <taxon>Hexapoda</taxon>
        <taxon>Insecta</taxon>
        <taxon>Pterygota</taxon>
        <taxon>Neoptera</taxon>
        <taxon>Paraneoptera</taxon>
        <taxon>Hemiptera</taxon>
        <taxon>Sternorrhyncha</taxon>
        <taxon>Psylloidea</taxon>
        <taxon>Psyllidae</taxon>
        <taxon>Psyllinae</taxon>
        <taxon>Cacopsylla</taxon>
    </lineage>
</organism>